<gene>
    <name evidence="1" type="ORF">GTPT_0714</name>
</gene>
<dbReference type="Proteomes" id="UP000028602">
    <property type="component" value="Unassembled WGS sequence"/>
</dbReference>
<evidence type="ECO:0000313" key="1">
    <source>
        <dbReference type="EMBL" id="KFD21615.1"/>
    </source>
</evidence>
<accession>A0A085JMB9</accession>
<organism evidence="1 2">
    <name type="scientific">Tatumella ptyseos ATCC 33301</name>
    <dbReference type="NCBI Taxonomy" id="1005995"/>
    <lineage>
        <taxon>Bacteria</taxon>
        <taxon>Pseudomonadati</taxon>
        <taxon>Pseudomonadota</taxon>
        <taxon>Gammaproteobacteria</taxon>
        <taxon>Enterobacterales</taxon>
        <taxon>Erwiniaceae</taxon>
        <taxon>Tatumella</taxon>
    </lineage>
</organism>
<dbReference type="EMBL" id="JMPR01000013">
    <property type="protein sequence ID" value="KFD21615.1"/>
    <property type="molecule type" value="Genomic_DNA"/>
</dbReference>
<proteinExistence type="predicted"/>
<protein>
    <submittedName>
        <fullName evidence="1">Uncharacterized protein</fullName>
    </submittedName>
</protein>
<reference evidence="1 2" key="1">
    <citation type="submission" date="2014-05" db="EMBL/GenBank/DDBJ databases">
        <title>ATOL: Assembling a taxonomically balanced genome-scale reconstruction of the evolutionary history of the Enterobacteriaceae.</title>
        <authorList>
            <person name="Plunkett G.III."/>
            <person name="Neeno-Eckwall E.C."/>
            <person name="Glasner J.D."/>
            <person name="Perna N.T."/>
        </authorList>
    </citation>
    <scope>NUCLEOTIDE SEQUENCE [LARGE SCALE GENOMIC DNA]</scope>
    <source>
        <strain evidence="1 2">ATCC 33301</strain>
    </source>
</reference>
<dbReference type="RefSeq" id="WP_025904080.1">
    <property type="nucleotide sequence ID" value="NZ_ATMJ01000030.1"/>
</dbReference>
<keyword evidence="2" id="KW-1185">Reference proteome</keyword>
<evidence type="ECO:0000313" key="2">
    <source>
        <dbReference type="Proteomes" id="UP000028602"/>
    </source>
</evidence>
<name>A0A085JMB9_9GAMM</name>
<sequence length="89" mass="10036">MTLSFIRTTAFIPAAKSRNKQLLRNGDFVNVSRRSTRFQQSVGVGFVRFSVPYLLPARETWRVTGFPVCRKVSGVLRPGTYKEEGKPDG</sequence>
<dbReference type="AlphaFoldDB" id="A0A085JMB9"/>
<comment type="caution">
    <text evidence="1">The sequence shown here is derived from an EMBL/GenBank/DDBJ whole genome shotgun (WGS) entry which is preliminary data.</text>
</comment>